<proteinExistence type="predicted"/>
<dbReference type="OrthoDB" id="6242193at2759"/>
<accession>A0A8J5CTQ8</accession>
<protein>
    <submittedName>
        <fullName evidence="1">Uncharacterized protein</fullName>
    </submittedName>
</protein>
<reference evidence="1" key="1">
    <citation type="submission" date="2020-07" db="EMBL/GenBank/DDBJ databases">
        <title>The High-quality genome of the commercially important snow crab, Chionoecetes opilio.</title>
        <authorList>
            <person name="Jeong J.-H."/>
            <person name="Ryu S."/>
        </authorList>
    </citation>
    <scope>NUCLEOTIDE SEQUENCE</scope>
    <source>
        <strain evidence="1">MADBK_172401_WGS</strain>
        <tissue evidence="1">Digestive gland</tissue>
    </source>
</reference>
<dbReference type="AlphaFoldDB" id="A0A8J5CTQ8"/>
<gene>
    <name evidence="1" type="ORF">GWK47_006837</name>
</gene>
<dbReference type="Proteomes" id="UP000770661">
    <property type="component" value="Unassembled WGS sequence"/>
</dbReference>
<name>A0A8J5CTQ8_CHIOP</name>
<evidence type="ECO:0000313" key="2">
    <source>
        <dbReference type="Proteomes" id="UP000770661"/>
    </source>
</evidence>
<organism evidence="1 2">
    <name type="scientific">Chionoecetes opilio</name>
    <name type="common">Atlantic snow crab</name>
    <name type="synonym">Cancer opilio</name>
    <dbReference type="NCBI Taxonomy" id="41210"/>
    <lineage>
        <taxon>Eukaryota</taxon>
        <taxon>Metazoa</taxon>
        <taxon>Ecdysozoa</taxon>
        <taxon>Arthropoda</taxon>
        <taxon>Crustacea</taxon>
        <taxon>Multicrustacea</taxon>
        <taxon>Malacostraca</taxon>
        <taxon>Eumalacostraca</taxon>
        <taxon>Eucarida</taxon>
        <taxon>Decapoda</taxon>
        <taxon>Pleocyemata</taxon>
        <taxon>Brachyura</taxon>
        <taxon>Eubrachyura</taxon>
        <taxon>Majoidea</taxon>
        <taxon>Majidae</taxon>
        <taxon>Chionoecetes</taxon>
    </lineage>
</organism>
<sequence>MFHLEKLKDLTCAHEYALAVSNRFDVLGALGDPVDLWDTFKRETLQAAKECIGERPRSRRGFVSTETLEKIEESRAARLAGNRDQHRALSRRTRTLLRRDKERYVRSLAEDVEGHLNANDLRPAYRALKKLRSKSPSRASAIRTADGRLVSDMDGQMALIFAESLEVLVMALEALHKEAKPLGLEVSWLKTKVQTIINLYSIDPPKIKFPIASAISIFTISNPYRTA</sequence>
<evidence type="ECO:0000313" key="1">
    <source>
        <dbReference type="EMBL" id="KAG0720346.1"/>
    </source>
</evidence>
<keyword evidence="2" id="KW-1185">Reference proteome</keyword>
<dbReference type="EMBL" id="JACEEZ010013037">
    <property type="protein sequence ID" value="KAG0720346.1"/>
    <property type="molecule type" value="Genomic_DNA"/>
</dbReference>
<comment type="caution">
    <text evidence="1">The sequence shown here is derived from an EMBL/GenBank/DDBJ whole genome shotgun (WGS) entry which is preliminary data.</text>
</comment>